<gene>
    <name evidence="3" type="ORF">ACFPA8_09875</name>
</gene>
<keyword evidence="2" id="KW-0732">Signal</keyword>
<evidence type="ECO:0000313" key="3">
    <source>
        <dbReference type="EMBL" id="MFC4494439.1"/>
    </source>
</evidence>
<feature type="chain" id="PRO_5045298327" description="Secreted protein" evidence="2">
    <location>
        <begin position="25"/>
        <end position="49"/>
    </location>
</feature>
<accession>A0ABV9A608</accession>
<feature type="compositionally biased region" description="Polar residues" evidence="1">
    <location>
        <begin position="40"/>
        <end position="49"/>
    </location>
</feature>
<comment type="caution">
    <text evidence="3">The sequence shown here is derived from an EMBL/GenBank/DDBJ whole genome shotgun (WGS) entry which is preliminary data.</text>
</comment>
<dbReference type="RefSeq" id="WP_386445473.1">
    <property type="nucleotide sequence ID" value="NZ_JBHSFH010000005.1"/>
</dbReference>
<evidence type="ECO:0008006" key="5">
    <source>
        <dbReference type="Google" id="ProtNLM"/>
    </source>
</evidence>
<reference evidence="4" key="1">
    <citation type="journal article" date="2019" name="Int. J. Syst. Evol. Microbiol.">
        <title>The Global Catalogue of Microorganisms (GCM) 10K type strain sequencing project: providing services to taxonomists for standard genome sequencing and annotation.</title>
        <authorList>
            <consortium name="The Broad Institute Genomics Platform"/>
            <consortium name="The Broad Institute Genome Sequencing Center for Infectious Disease"/>
            <person name="Wu L."/>
            <person name="Ma J."/>
        </authorList>
    </citation>
    <scope>NUCLEOTIDE SEQUENCE [LARGE SCALE GENOMIC DNA]</scope>
    <source>
        <strain evidence="4">CGMCC 4.7357</strain>
    </source>
</reference>
<evidence type="ECO:0000313" key="4">
    <source>
        <dbReference type="Proteomes" id="UP001595997"/>
    </source>
</evidence>
<name>A0ABV9A608_9ACTN</name>
<protein>
    <recommendedName>
        <fullName evidence="5">Secreted protein</fullName>
    </recommendedName>
</protein>
<evidence type="ECO:0000256" key="2">
    <source>
        <dbReference type="SAM" id="SignalP"/>
    </source>
</evidence>
<sequence>MPKILKALMVCSLLIAGAVAPAAAAELSQSQAVTAHGVHTNGTTEGHTP</sequence>
<organism evidence="3 4">
    <name type="scientific">Streptomyces ovatisporus</name>
    <dbReference type="NCBI Taxonomy" id="1128682"/>
    <lineage>
        <taxon>Bacteria</taxon>
        <taxon>Bacillati</taxon>
        <taxon>Actinomycetota</taxon>
        <taxon>Actinomycetes</taxon>
        <taxon>Kitasatosporales</taxon>
        <taxon>Streptomycetaceae</taxon>
        <taxon>Streptomyces</taxon>
    </lineage>
</organism>
<dbReference type="Proteomes" id="UP001595997">
    <property type="component" value="Unassembled WGS sequence"/>
</dbReference>
<feature type="region of interest" description="Disordered" evidence="1">
    <location>
        <begin position="30"/>
        <end position="49"/>
    </location>
</feature>
<proteinExistence type="predicted"/>
<dbReference type="EMBL" id="JBHSFH010000005">
    <property type="protein sequence ID" value="MFC4494439.1"/>
    <property type="molecule type" value="Genomic_DNA"/>
</dbReference>
<feature type="signal peptide" evidence="2">
    <location>
        <begin position="1"/>
        <end position="24"/>
    </location>
</feature>
<evidence type="ECO:0000256" key="1">
    <source>
        <dbReference type="SAM" id="MobiDB-lite"/>
    </source>
</evidence>
<keyword evidence="4" id="KW-1185">Reference proteome</keyword>